<sequence length="64" mass="7600">MISKFDEDVILQEFIAEKLLPEQLPNIFVLYPRLSQNLTILAPLKYALEMKRRYQVNYPSQSNK</sequence>
<reference evidence="1" key="1">
    <citation type="submission" date="2019-10" db="EMBL/GenBank/DDBJ databases">
        <authorList>
            <consortium name="Genoscope - CEA"/>
            <person name="William W."/>
        </authorList>
    </citation>
    <scope>NUCLEOTIDE SEQUENCE [LARGE SCALE GENOMIC DNA]</scope>
    <source>
        <strain evidence="1">BBR_PRJEB10994</strain>
    </source>
</reference>
<protein>
    <submittedName>
        <fullName evidence="1">Uncharacterized protein</fullName>
    </submittedName>
</protein>
<dbReference type="AlphaFoldDB" id="A0A7Z9E3Z2"/>
<dbReference type="OrthoDB" id="466760at2"/>
<gene>
    <name evidence="1" type="ORF">PL9631_940019</name>
</gene>
<comment type="caution">
    <text evidence="1">The sequence shown here is derived from an EMBL/GenBank/DDBJ whole genome shotgun (WGS) entry which is preliminary data.</text>
</comment>
<proteinExistence type="predicted"/>
<dbReference type="EMBL" id="CZCS02000239">
    <property type="protein sequence ID" value="VXD25183.1"/>
    <property type="molecule type" value="Genomic_DNA"/>
</dbReference>
<organism evidence="1 2">
    <name type="scientific">Planktothrix paucivesiculata PCC 9631</name>
    <dbReference type="NCBI Taxonomy" id="671071"/>
    <lineage>
        <taxon>Bacteria</taxon>
        <taxon>Bacillati</taxon>
        <taxon>Cyanobacteriota</taxon>
        <taxon>Cyanophyceae</taxon>
        <taxon>Oscillatoriophycideae</taxon>
        <taxon>Oscillatoriales</taxon>
        <taxon>Microcoleaceae</taxon>
        <taxon>Planktothrix</taxon>
    </lineage>
</organism>
<accession>A0A7Z9E3Z2</accession>
<evidence type="ECO:0000313" key="2">
    <source>
        <dbReference type="Proteomes" id="UP000182190"/>
    </source>
</evidence>
<name>A0A7Z9E3Z2_9CYAN</name>
<dbReference type="Proteomes" id="UP000182190">
    <property type="component" value="Unassembled WGS sequence"/>
</dbReference>
<keyword evidence="2" id="KW-1185">Reference proteome</keyword>
<evidence type="ECO:0000313" key="1">
    <source>
        <dbReference type="EMBL" id="VXD25183.1"/>
    </source>
</evidence>
<dbReference type="RefSeq" id="WP_083622383.1">
    <property type="nucleotide sequence ID" value="NZ_LR735021.1"/>
</dbReference>